<dbReference type="EMBL" id="MTYJ01000016">
    <property type="protein sequence ID" value="OQV22607.1"/>
    <property type="molecule type" value="Genomic_DNA"/>
</dbReference>
<sequence>MSSIVLYLCLAIGSTVGQYPEYLRQQQGRQLSSNGIPQLERESRSSPLEEFSVLAQPDYGDYLRVLTKRRMSKISCLKSCVGQHILHPMQCHSLC</sequence>
<organism evidence="2 3">
    <name type="scientific">Hypsibius exemplaris</name>
    <name type="common">Freshwater tardigrade</name>
    <dbReference type="NCBI Taxonomy" id="2072580"/>
    <lineage>
        <taxon>Eukaryota</taxon>
        <taxon>Metazoa</taxon>
        <taxon>Ecdysozoa</taxon>
        <taxon>Tardigrada</taxon>
        <taxon>Eutardigrada</taxon>
        <taxon>Parachela</taxon>
        <taxon>Hypsibioidea</taxon>
        <taxon>Hypsibiidae</taxon>
        <taxon>Hypsibius</taxon>
    </lineage>
</organism>
<protein>
    <submittedName>
        <fullName evidence="2">Uncharacterized protein</fullName>
    </submittedName>
</protein>
<accession>A0A1W0X4W1</accession>
<evidence type="ECO:0000256" key="1">
    <source>
        <dbReference type="SAM" id="SignalP"/>
    </source>
</evidence>
<evidence type="ECO:0000313" key="2">
    <source>
        <dbReference type="EMBL" id="OQV22607.1"/>
    </source>
</evidence>
<gene>
    <name evidence="2" type="ORF">BV898_03432</name>
</gene>
<keyword evidence="3" id="KW-1185">Reference proteome</keyword>
<name>A0A1W0X4W1_HYPEX</name>
<comment type="caution">
    <text evidence="2">The sequence shown here is derived from an EMBL/GenBank/DDBJ whole genome shotgun (WGS) entry which is preliminary data.</text>
</comment>
<proteinExistence type="predicted"/>
<keyword evidence="1" id="KW-0732">Signal</keyword>
<evidence type="ECO:0000313" key="3">
    <source>
        <dbReference type="Proteomes" id="UP000192578"/>
    </source>
</evidence>
<feature type="signal peptide" evidence="1">
    <location>
        <begin position="1"/>
        <end position="17"/>
    </location>
</feature>
<dbReference type="AlphaFoldDB" id="A0A1W0X4W1"/>
<dbReference type="Proteomes" id="UP000192578">
    <property type="component" value="Unassembled WGS sequence"/>
</dbReference>
<dbReference type="OrthoDB" id="6406818at2759"/>
<reference evidence="3" key="1">
    <citation type="submission" date="2017-01" db="EMBL/GenBank/DDBJ databases">
        <title>Comparative genomics of anhydrobiosis in the tardigrade Hypsibius dujardini.</title>
        <authorList>
            <person name="Yoshida Y."/>
            <person name="Koutsovoulos G."/>
            <person name="Laetsch D."/>
            <person name="Stevens L."/>
            <person name="Kumar S."/>
            <person name="Horikawa D."/>
            <person name="Ishino K."/>
            <person name="Komine S."/>
            <person name="Tomita M."/>
            <person name="Blaxter M."/>
            <person name="Arakawa K."/>
        </authorList>
    </citation>
    <scope>NUCLEOTIDE SEQUENCE [LARGE SCALE GENOMIC DNA]</scope>
    <source>
        <strain evidence="3">Z151</strain>
    </source>
</reference>
<feature type="chain" id="PRO_5012076958" evidence="1">
    <location>
        <begin position="18"/>
        <end position="95"/>
    </location>
</feature>